<accession>A0A9D4YVK4</accession>
<feature type="region of interest" description="Disordered" evidence="1">
    <location>
        <begin position="61"/>
        <end position="108"/>
    </location>
</feature>
<feature type="compositionally biased region" description="Low complexity" evidence="1">
    <location>
        <begin position="72"/>
        <end position="82"/>
    </location>
</feature>
<proteinExistence type="predicted"/>
<dbReference type="OrthoDB" id="548205at2759"/>
<evidence type="ECO:0000313" key="2">
    <source>
        <dbReference type="EMBL" id="KAI3428682.1"/>
    </source>
</evidence>
<dbReference type="Proteomes" id="UP001055712">
    <property type="component" value="Unassembled WGS sequence"/>
</dbReference>
<reference evidence="2" key="2">
    <citation type="submission" date="2020-11" db="EMBL/GenBank/DDBJ databases">
        <authorList>
            <person name="Cecchin M."/>
            <person name="Marcolungo L."/>
            <person name="Rossato M."/>
            <person name="Girolomoni L."/>
            <person name="Cosentino E."/>
            <person name="Cuine S."/>
            <person name="Li-Beisson Y."/>
            <person name="Delledonne M."/>
            <person name="Ballottari M."/>
        </authorList>
    </citation>
    <scope>NUCLEOTIDE SEQUENCE</scope>
    <source>
        <strain evidence="2">211/11P</strain>
        <tissue evidence="2">Whole cell</tissue>
    </source>
</reference>
<evidence type="ECO:0000313" key="3">
    <source>
        <dbReference type="Proteomes" id="UP001055712"/>
    </source>
</evidence>
<evidence type="ECO:0000256" key="1">
    <source>
        <dbReference type="SAM" id="MobiDB-lite"/>
    </source>
</evidence>
<comment type="caution">
    <text evidence="2">The sequence shown here is derived from an EMBL/GenBank/DDBJ whole genome shotgun (WGS) entry which is preliminary data.</text>
</comment>
<sequence length="204" mass="21098">MPAALAARAAVVKLNCSRSGGCSSRKDVRGLAARCSGPVMEDGPSAQPVERRPVVVRSVPAARAAAPPPHAVPVEHSSSFLLRSRRQSSAEAPARGEQRSDQEPFSGNAMEWVLRKADESLDEIEDNPPEYVKTIYEVSNGPIGKTASATVTTAAKATVLVGANALKAAAPLGKWALQQGFKLAAGAVSTGLSAGSKSKNSKGK</sequence>
<dbReference type="AlphaFoldDB" id="A0A9D4YVK4"/>
<gene>
    <name evidence="2" type="ORF">D9Q98_007505</name>
</gene>
<name>A0A9D4YVK4_CHLVU</name>
<organism evidence="2 3">
    <name type="scientific">Chlorella vulgaris</name>
    <name type="common">Green alga</name>
    <dbReference type="NCBI Taxonomy" id="3077"/>
    <lineage>
        <taxon>Eukaryota</taxon>
        <taxon>Viridiplantae</taxon>
        <taxon>Chlorophyta</taxon>
        <taxon>core chlorophytes</taxon>
        <taxon>Trebouxiophyceae</taxon>
        <taxon>Chlorellales</taxon>
        <taxon>Chlorellaceae</taxon>
        <taxon>Chlorella clade</taxon>
        <taxon>Chlorella</taxon>
    </lineage>
</organism>
<keyword evidence="3" id="KW-1185">Reference proteome</keyword>
<dbReference type="EMBL" id="SIDB01000009">
    <property type="protein sequence ID" value="KAI3428682.1"/>
    <property type="molecule type" value="Genomic_DNA"/>
</dbReference>
<reference evidence="2" key="1">
    <citation type="journal article" date="2019" name="Plant J.">
        <title>Chlorella vulgaris genome assembly and annotation reveals the molecular basis for metabolic acclimation to high light conditions.</title>
        <authorList>
            <person name="Cecchin M."/>
            <person name="Marcolungo L."/>
            <person name="Rossato M."/>
            <person name="Girolomoni L."/>
            <person name="Cosentino E."/>
            <person name="Cuine S."/>
            <person name="Li-Beisson Y."/>
            <person name="Delledonne M."/>
            <person name="Ballottari M."/>
        </authorList>
    </citation>
    <scope>NUCLEOTIDE SEQUENCE</scope>
    <source>
        <strain evidence="2">211/11P</strain>
    </source>
</reference>
<protein>
    <submittedName>
        <fullName evidence="2">Uncharacterized protein</fullName>
    </submittedName>
</protein>